<comment type="caution">
    <text evidence="2">The sequence shown here is derived from an EMBL/GenBank/DDBJ whole genome shotgun (WGS) entry which is preliminary data.</text>
</comment>
<evidence type="ECO:0000313" key="3">
    <source>
        <dbReference type="Proteomes" id="UP000541610"/>
    </source>
</evidence>
<protein>
    <submittedName>
        <fullName evidence="2">Uncharacterized protein</fullName>
    </submittedName>
</protein>
<feature type="compositionally biased region" description="Low complexity" evidence="1">
    <location>
        <begin position="70"/>
        <end position="82"/>
    </location>
</feature>
<proteinExistence type="predicted"/>
<dbReference type="Proteomes" id="UP000541610">
    <property type="component" value="Unassembled WGS sequence"/>
</dbReference>
<dbReference type="AlphaFoldDB" id="A0A7J6N4E9"/>
<accession>A0A7J6N4E9</accession>
<name>A0A7J6N4E9_PEROL</name>
<feature type="compositionally biased region" description="Basic and acidic residues" evidence="1">
    <location>
        <begin position="18"/>
        <end position="34"/>
    </location>
</feature>
<gene>
    <name evidence="2" type="ORF">FOZ60_016179</name>
</gene>
<feature type="compositionally biased region" description="Basic and acidic residues" evidence="1">
    <location>
        <begin position="203"/>
        <end position="214"/>
    </location>
</feature>
<evidence type="ECO:0000256" key="1">
    <source>
        <dbReference type="SAM" id="MobiDB-lite"/>
    </source>
</evidence>
<feature type="region of interest" description="Disordered" evidence="1">
    <location>
        <begin position="1"/>
        <end position="177"/>
    </location>
</feature>
<feature type="compositionally biased region" description="Polar residues" evidence="1">
    <location>
        <begin position="1"/>
        <end position="16"/>
    </location>
</feature>
<sequence length="321" mass="33386">MSFRASTPVGSTSTPELHNVDIESPHEGSSDRRSRSLPSRTCSTPHSDAAFVADDPQRSHDSVYFSPETSSPSMSPLLAPLSKDAIQQDRSIPSSCHEVHQRIEAQTLDTPNKAKGYPLNGSSSRTGQGSVQPDGGSNTPHSASGVLSVTRSRLPSSTPIFGSSSEHPDQPVGDNSSVQIIPFNIGTVFMTGTVVPRTPKSKAVNDKTGDDKSISKIGRCSRRGKGSSNTPRDGNEDDKAGKSSSSTEVNGLDPQEDLPSTDKGGGNGDKAGTSSSSIKGGGYGSQEDLPSTVEGGKGDERSTGGGDEGLTKTPFHQSCQS</sequence>
<feature type="region of interest" description="Disordered" evidence="1">
    <location>
        <begin position="198"/>
        <end position="321"/>
    </location>
</feature>
<dbReference type="EMBL" id="JABANP010000847">
    <property type="protein sequence ID" value="KAF4678735.1"/>
    <property type="molecule type" value="Genomic_DNA"/>
</dbReference>
<feature type="compositionally biased region" description="Polar residues" evidence="1">
    <location>
        <begin position="120"/>
        <end position="165"/>
    </location>
</feature>
<reference evidence="2 3" key="1">
    <citation type="submission" date="2020-04" db="EMBL/GenBank/DDBJ databases">
        <title>Perkinsus olseni comparative genomics.</title>
        <authorList>
            <person name="Bogema D.R."/>
        </authorList>
    </citation>
    <scope>NUCLEOTIDE SEQUENCE [LARGE SCALE GENOMIC DNA]</scope>
    <source>
        <strain evidence="2">00978-12</strain>
    </source>
</reference>
<evidence type="ECO:0000313" key="2">
    <source>
        <dbReference type="EMBL" id="KAF4678735.1"/>
    </source>
</evidence>
<organism evidence="2 3">
    <name type="scientific">Perkinsus olseni</name>
    <name type="common">Perkinsus atlanticus</name>
    <dbReference type="NCBI Taxonomy" id="32597"/>
    <lineage>
        <taxon>Eukaryota</taxon>
        <taxon>Sar</taxon>
        <taxon>Alveolata</taxon>
        <taxon>Perkinsozoa</taxon>
        <taxon>Perkinsea</taxon>
        <taxon>Perkinsida</taxon>
        <taxon>Perkinsidae</taxon>
        <taxon>Perkinsus</taxon>
    </lineage>
</organism>